<sequence>MGIPCGRHGLPLSVDEENEMYIYGDMTQEELDREYSPSSCVPQFSAHLTRYATDSDRAREILDHRLDVRYGPGAAELLDFYPPRRPQAPLFVFVHGGHWQEMNKEASAFAAPDLVEQGAGFIAVGYGLAPDHGIGSMVTSIRRALGWIASHAAELGTRRDLLFAGGSSAGAHLVAMALCAAAEEPWDVSGTVLLSGVYDLEPVRLSYVNDKVRMDGSAAAANSPIHHLPLATAKVIVARGAAETAEYARQHVDFVNALAHRGLRPVDLTVAGRDHFDLPFDLGRRGTALGDAVLTQMGL</sequence>
<dbReference type="HOGENOM" id="CLU_012494_4_7_11"/>
<evidence type="ECO:0000313" key="3">
    <source>
        <dbReference type="EMBL" id="EFL35404.1"/>
    </source>
</evidence>
<dbReference type="SUPFAM" id="SSF53474">
    <property type="entry name" value="alpha/beta-Hydrolases"/>
    <property type="match status" value="1"/>
</dbReference>
<organism evidence="3 4">
    <name type="scientific">Streptomyces viridochromogenes (strain DSM 40736 / JCM 4977 / BCRC 1201 / Tue 494)</name>
    <dbReference type="NCBI Taxonomy" id="591159"/>
    <lineage>
        <taxon>Bacteria</taxon>
        <taxon>Bacillati</taxon>
        <taxon>Actinomycetota</taxon>
        <taxon>Actinomycetes</taxon>
        <taxon>Kitasatosporales</taxon>
        <taxon>Streptomycetaceae</taxon>
        <taxon>Streptomyces</taxon>
    </lineage>
</organism>
<evidence type="ECO:0000259" key="2">
    <source>
        <dbReference type="Pfam" id="PF20434"/>
    </source>
</evidence>
<dbReference type="Gene3D" id="3.40.50.1820">
    <property type="entry name" value="alpha/beta hydrolase"/>
    <property type="match status" value="1"/>
</dbReference>
<dbReference type="InterPro" id="IPR049492">
    <property type="entry name" value="BD-FAE-like_dom"/>
</dbReference>
<evidence type="ECO:0000313" key="4">
    <source>
        <dbReference type="Proteomes" id="UP000004184"/>
    </source>
</evidence>
<dbReference type="STRING" id="591159.SSQG_05923"/>
<proteinExistence type="predicted"/>
<keyword evidence="1" id="KW-0378">Hydrolase</keyword>
<dbReference type="InterPro" id="IPR029058">
    <property type="entry name" value="AB_hydrolase_fold"/>
</dbReference>
<accession>D9WZA2</accession>
<dbReference type="PANTHER" id="PTHR48081">
    <property type="entry name" value="AB HYDROLASE SUPERFAMILY PROTEIN C4A8.06C"/>
    <property type="match status" value="1"/>
</dbReference>
<evidence type="ECO:0000256" key="1">
    <source>
        <dbReference type="ARBA" id="ARBA00022801"/>
    </source>
</evidence>
<dbReference type="EMBL" id="GG657757">
    <property type="protein sequence ID" value="EFL35404.1"/>
    <property type="molecule type" value="Genomic_DNA"/>
</dbReference>
<reference evidence="4" key="1">
    <citation type="submission" date="2009-02" db="EMBL/GenBank/DDBJ databases">
        <title>Annotation of Streptomyces viridochromogenes strain DSM 40736.</title>
        <authorList>
            <consortium name="The Broad Institute Genome Sequencing Platform"/>
            <consortium name="Broad Institute Microbial Sequencing Center"/>
            <person name="Fischbach M."/>
            <person name="Godfrey P."/>
            <person name="Ward D."/>
            <person name="Young S."/>
            <person name="Zeng Q."/>
            <person name="Koehrsen M."/>
            <person name="Alvarado L."/>
            <person name="Berlin A.M."/>
            <person name="Bochicchio J."/>
            <person name="Borenstein D."/>
            <person name="Chapman S.B."/>
            <person name="Chen Z."/>
            <person name="Engels R."/>
            <person name="Freedman E."/>
            <person name="Gellesch M."/>
            <person name="Goldberg J."/>
            <person name="Griggs A."/>
            <person name="Gujja S."/>
            <person name="Heilman E.R."/>
            <person name="Heiman D.I."/>
            <person name="Hepburn T.A."/>
            <person name="Howarth C."/>
            <person name="Jen D."/>
            <person name="Larson L."/>
            <person name="Lewis B."/>
            <person name="Mehta T."/>
            <person name="Park D."/>
            <person name="Pearson M."/>
            <person name="Richards J."/>
            <person name="Roberts A."/>
            <person name="Saif S."/>
            <person name="Shea T.D."/>
            <person name="Shenoy N."/>
            <person name="Sisk P."/>
            <person name="Stolte C."/>
            <person name="Sykes S.N."/>
            <person name="Thomson T."/>
            <person name="Walk T."/>
            <person name="White J."/>
            <person name="Yandava C."/>
            <person name="Straight P."/>
            <person name="Clardy J."/>
            <person name="Hung D."/>
            <person name="Kolter R."/>
            <person name="Mekalanos J."/>
            <person name="Walker S."/>
            <person name="Walsh C.T."/>
            <person name="Wieland-Brown L.C."/>
            <person name="Haas B."/>
            <person name="Nusbaum C."/>
            <person name="Birren B."/>
        </authorList>
    </citation>
    <scope>NUCLEOTIDE SEQUENCE [LARGE SCALE GENOMIC DNA]</scope>
    <source>
        <strain evidence="4">DSM 40736 / JCM 4977 / BCRC 1201 / Tue 494</strain>
    </source>
</reference>
<dbReference type="eggNOG" id="COG0657">
    <property type="taxonomic scope" value="Bacteria"/>
</dbReference>
<dbReference type="Proteomes" id="UP000004184">
    <property type="component" value="Unassembled WGS sequence"/>
</dbReference>
<keyword evidence="4" id="KW-1185">Reference proteome</keyword>
<name>D9WZA2_STRVT</name>
<gene>
    <name evidence="3" type="ORF">SSQG_05923</name>
</gene>
<dbReference type="Pfam" id="PF20434">
    <property type="entry name" value="BD-FAE"/>
    <property type="match status" value="1"/>
</dbReference>
<dbReference type="InterPro" id="IPR050300">
    <property type="entry name" value="GDXG_lipolytic_enzyme"/>
</dbReference>
<dbReference type="GO" id="GO:0016787">
    <property type="term" value="F:hydrolase activity"/>
    <property type="evidence" value="ECO:0007669"/>
    <property type="project" value="UniProtKB-KW"/>
</dbReference>
<dbReference type="PANTHER" id="PTHR48081:SF33">
    <property type="entry name" value="KYNURENINE FORMAMIDASE"/>
    <property type="match status" value="1"/>
</dbReference>
<dbReference type="AlphaFoldDB" id="D9WZA2"/>
<feature type="domain" description="BD-FAE-like" evidence="2">
    <location>
        <begin position="78"/>
        <end position="182"/>
    </location>
</feature>
<protein>
    <submittedName>
        <fullName evidence="3">Lipase/esterase</fullName>
    </submittedName>
</protein>